<name>A0A3Q3W1Z8_MOLML</name>
<dbReference type="Ensembl" id="ENSMMOT00000010275.1">
    <property type="protein sequence ID" value="ENSMMOP00000010101.1"/>
    <property type="gene ID" value="ENSMMOG00000007801.1"/>
</dbReference>
<dbReference type="Proteomes" id="UP000261620">
    <property type="component" value="Unplaced"/>
</dbReference>
<dbReference type="SUPFAM" id="SSF47798">
    <property type="entry name" value="Barrier-to-autointegration factor, BAF"/>
    <property type="match status" value="1"/>
</dbReference>
<dbReference type="AlphaFoldDB" id="A0A3Q3W1Z8"/>
<accession>A0A3Q3W1Z8</accession>
<sequence length="76" mass="8407">MSSSSSRSRPSCAHTQTHFRAGLIAGNLSCLSIANVVLGQFPLLRKDSEIFHRVAERTPARPDPAPCLEEWCHTFL</sequence>
<reference evidence="1" key="2">
    <citation type="submission" date="2025-09" db="UniProtKB">
        <authorList>
            <consortium name="Ensembl"/>
        </authorList>
    </citation>
    <scope>IDENTIFICATION</scope>
</reference>
<dbReference type="GO" id="GO:0003677">
    <property type="term" value="F:DNA binding"/>
    <property type="evidence" value="ECO:0007669"/>
    <property type="project" value="InterPro"/>
</dbReference>
<keyword evidence="2" id="KW-1185">Reference proteome</keyword>
<organism evidence="1 2">
    <name type="scientific">Mola mola</name>
    <name type="common">Ocean sunfish</name>
    <name type="synonym">Tetraodon mola</name>
    <dbReference type="NCBI Taxonomy" id="94237"/>
    <lineage>
        <taxon>Eukaryota</taxon>
        <taxon>Metazoa</taxon>
        <taxon>Chordata</taxon>
        <taxon>Craniata</taxon>
        <taxon>Vertebrata</taxon>
        <taxon>Euteleostomi</taxon>
        <taxon>Actinopterygii</taxon>
        <taxon>Neopterygii</taxon>
        <taxon>Teleostei</taxon>
        <taxon>Neoteleostei</taxon>
        <taxon>Acanthomorphata</taxon>
        <taxon>Eupercaria</taxon>
        <taxon>Tetraodontiformes</taxon>
        <taxon>Molidae</taxon>
        <taxon>Mola</taxon>
    </lineage>
</organism>
<evidence type="ECO:0000313" key="2">
    <source>
        <dbReference type="Proteomes" id="UP000261620"/>
    </source>
</evidence>
<protein>
    <submittedName>
        <fullName evidence="1">Uncharacterized protein</fullName>
    </submittedName>
</protein>
<proteinExistence type="predicted"/>
<evidence type="ECO:0000313" key="1">
    <source>
        <dbReference type="Ensembl" id="ENSMMOP00000010101.1"/>
    </source>
</evidence>
<reference evidence="1" key="1">
    <citation type="submission" date="2025-08" db="UniProtKB">
        <authorList>
            <consortium name="Ensembl"/>
        </authorList>
    </citation>
    <scope>IDENTIFICATION</scope>
</reference>
<dbReference type="InterPro" id="IPR036617">
    <property type="entry name" value="BAF_sf"/>
</dbReference>